<dbReference type="HOGENOM" id="CLU_1563384_0_0_1"/>
<evidence type="ECO:0000313" key="1">
    <source>
        <dbReference type="EMBL" id="CAP79431.1"/>
    </source>
</evidence>
<dbReference type="EMBL" id="AM920434">
    <property type="protein sequence ID" value="CAP79431.1"/>
    <property type="molecule type" value="Genomic_DNA"/>
</dbReference>
<keyword evidence="2" id="KW-1185">Reference proteome</keyword>
<dbReference type="Proteomes" id="UP000000724">
    <property type="component" value="Contig Pc00c19"/>
</dbReference>
<gene>
    <name evidence="1" type="ORF">Pc19g00150</name>
    <name evidence="1" type="ORF">PCH_Pc19g00150</name>
</gene>
<dbReference type="OrthoDB" id="10481128at2759"/>
<organism evidence="1 2">
    <name type="scientific">Penicillium rubens (strain ATCC 28089 / DSM 1075 / NRRL 1951 / Wisconsin 54-1255)</name>
    <name type="common">Penicillium chrysogenum</name>
    <dbReference type="NCBI Taxonomy" id="500485"/>
    <lineage>
        <taxon>Eukaryota</taxon>
        <taxon>Fungi</taxon>
        <taxon>Dikarya</taxon>
        <taxon>Ascomycota</taxon>
        <taxon>Pezizomycotina</taxon>
        <taxon>Eurotiomycetes</taxon>
        <taxon>Eurotiomycetidae</taxon>
        <taxon>Eurotiales</taxon>
        <taxon>Aspergillaceae</taxon>
        <taxon>Penicillium</taxon>
        <taxon>Penicillium chrysogenum species complex</taxon>
    </lineage>
</organism>
<dbReference type="VEuPathDB" id="FungiDB:PCH_Pc19g00150"/>
<name>B6HD10_PENRW</name>
<dbReference type="AlphaFoldDB" id="B6HD10"/>
<protein>
    <submittedName>
        <fullName evidence="1">Uncharacterized protein</fullName>
    </submittedName>
</protein>
<evidence type="ECO:0000313" key="2">
    <source>
        <dbReference type="Proteomes" id="UP000000724"/>
    </source>
</evidence>
<proteinExistence type="predicted"/>
<reference evidence="1 2" key="1">
    <citation type="journal article" date="2008" name="Nat. Biotechnol.">
        <title>Genome sequencing and analysis of the filamentous fungus Penicillium chrysogenum.</title>
        <authorList>
            <person name="van den Berg M.A."/>
            <person name="Albang R."/>
            <person name="Albermann K."/>
            <person name="Badger J.H."/>
            <person name="Daran J.-M."/>
            <person name="Driessen A.J.M."/>
            <person name="Garcia-Estrada C."/>
            <person name="Fedorova N.D."/>
            <person name="Harris D.M."/>
            <person name="Heijne W.H.M."/>
            <person name="Joardar V.S."/>
            <person name="Kiel J.A.K.W."/>
            <person name="Kovalchuk A."/>
            <person name="Martin J.F."/>
            <person name="Nierman W.C."/>
            <person name="Nijland J.G."/>
            <person name="Pronk J.T."/>
            <person name="Roubos J.A."/>
            <person name="van der Klei I.J."/>
            <person name="van Peij N.N.M.E."/>
            <person name="Veenhuis M."/>
            <person name="von Doehren H."/>
            <person name="Wagner C."/>
            <person name="Wortman J.R."/>
            <person name="Bovenberg R.A.L."/>
        </authorList>
    </citation>
    <scope>NUCLEOTIDE SEQUENCE [LARGE SCALE GENOMIC DNA]</scope>
    <source>
        <strain evidence="2">ATCC 28089 / DSM 1075 / NRRL 1951 / Wisconsin 54-1255</strain>
    </source>
</reference>
<accession>B6HD10</accession>
<sequence length="171" mass="18380">MDVPNFHAANFAIGCYTLLLALSFELFTLPRACCVIGEIIHDSHGRAAKTTDEETAKSCSPCARALWSNVLGSIEIASTSGSVELQTGQAKIHISAAWIVAFLPWEYAEAGAAFAFRCSAGGTGKSGVRKRDAESTAESEVTVGWMCGCSTRQPLNLRHTFETFNEDERGV</sequence>